<feature type="region of interest" description="Disordered" evidence="1">
    <location>
        <begin position="178"/>
        <end position="215"/>
    </location>
</feature>
<organism evidence="3 4">
    <name type="scientific">Aphanomyces stellatus</name>
    <dbReference type="NCBI Taxonomy" id="120398"/>
    <lineage>
        <taxon>Eukaryota</taxon>
        <taxon>Sar</taxon>
        <taxon>Stramenopiles</taxon>
        <taxon>Oomycota</taxon>
        <taxon>Saprolegniomycetes</taxon>
        <taxon>Saprolegniales</taxon>
        <taxon>Verrucalvaceae</taxon>
        <taxon>Aphanomyces</taxon>
    </lineage>
</organism>
<proteinExistence type="predicted"/>
<accession>A0A485L3Z8</accession>
<dbReference type="Proteomes" id="UP000332933">
    <property type="component" value="Unassembled WGS sequence"/>
</dbReference>
<keyword evidence="4" id="KW-1185">Reference proteome</keyword>
<dbReference type="EMBL" id="VJMH01005662">
    <property type="protein sequence ID" value="KAF0693685.1"/>
    <property type="molecule type" value="Genomic_DNA"/>
</dbReference>
<gene>
    <name evidence="3" type="primary">Aste57867_15388</name>
    <name evidence="2" type="ORF">As57867_015332</name>
    <name evidence="3" type="ORF">ASTE57867_15388</name>
</gene>
<reference evidence="2" key="2">
    <citation type="submission" date="2019-06" db="EMBL/GenBank/DDBJ databases">
        <title>Genomics analysis of Aphanomyces spp. identifies a new class of oomycete effector associated with host adaptation.</title>
        <authorList>
            <person name="Gaulin E."/>
        </authorList>
    </citation>
    <scope>NUCLEOTIDE SEQUENCE</scope>
    <source>
        <strain evidence="2">CBS 578.67</strain>
    </source>
</reference>
<name>A0A485L3Z8_9STRA</name>
<evidence type="ECO:0000256" key="1">
    <source>
        <dbReference type="SAM" id="MobiDB-lite"/>
    </source>
</evidence>
<dbReference type="AlphaFoldDB" id="A0A485L3Z8"/>
<evidence type="ECO:0000313" key="2">
    <source>
        <dbReference type="EMBL" id="KAF0693685.1"/>
    </source>
</evidence>
<evidence type="ECO:0000313" key="3">
    <source>
        <dbReference type="EMBL" id="VFT92194.1"/>
    </source>
</evidence>
<reference evidence="3 4" key="1">
    <citation type="submission" date="2019-03" db="EMBL/GenBank/DDBJ databases">
        <authorList>
            <person name="Gaulin E."/>
            <person name="Dumas B."/>
        </authorList>
    </citation>
    <scope>NUCLEOTIDE SEQUENCE [LARGE SCALE GENOMIC DNA]</scope>
    <source>
        <strain evidence="3">CBS 568.67</strain>
    </source>
</reference>
<sequence length="258" mass="25840">MLRLAQVLRRGRDLSIWSSSSSGGHASFLKAFPTDTTSSPLHSSLCFLLVSTMKTTALAFAAVAALATADDALMTCTNAASALITATQGKDLAMACEKEAGISLDSKDVTDAIIKKINDAKACDTWWKANVAAINKITPACDMVNPFAAVPGTIVKTDKFAVTLTEFTASLKQLAAAAGGNTGDKPVTGDKPAGNGTKPAGNGTKPSGNSTGTITKPAATTAAAAATTAAPPATTAKSSSVATIVSAAAIAVVAAFFA</sequence>
<dbReference type="EMBL" id="CAADRA010005683">
    <property type="protein sequence ID" value="VFT92194.1"/>
    <property type="molecule type" value="Genomic_DNA"/>
</dbReference>
<protein>
    <submittedName>
        <fullName evidence="3">Aste57867_15388 protein</fullName>
    </submittedName>
</protein>
<evidence type="ECO:0000313" key="4">
    <source>
        <dbReference type="Proteomes" id="UP000332933"/>
    </source>
</evidence>